<feature type="compositionally biased region" description="Polar residues" evidence="1">
    <location>
        <begin position="236"/>
        <end position="258"/>
    </location>
</feature>
<protein>
    <submittedName>
        <fullName evidence="2">Uncharacterized protein</fullName>
    </submittedName>
</protein>
<organism evidence="2 3">
    <name type="scientific">Urochloa decumbens</name>
    <dbReference type="NCBI Taxonomy" id="240449"/>
    <lineage>
        <taxon>Eukaryota</taxon>
        <taxon>Viridiplantae</taxon>
        <taxon>Streptophyta</taxon>
        <taxon>Embryophyta</taxon>
        <taxon>Tracheophyta</taxon>
        <taxon>Spermatophyta</taxon>
        <taxon>Magnoliopsida</taxon>
        <taxon>Liliopsida</taxon>
        <taxon>Poales</taxon>
        <taxon>Poaceae</taxon>
        <taxon>PACMAD clade</taxon>
        <taxon>Panicoideae</taxon>
        <taxon>Panicodae</taxon>
        <taxon>Paniceae</taxon>
        <taxon>Melinidinae</taxon>
        <taxon>Urochloa</taxon>
    </lineage>
</organism>
<dbReference type="Proteomes" id="UP001497457">
    <property type="component" value="Chromosome 17b"/>
</dbReference>
<sequence length="276" mass="29984">MGGLLGPESVLETQFRFRTRVNRAHVAAWCTNTGSTEVAWTSATCNCDTIATPPLASHTIAPPPPRPSPLPPPPPSLRLRGGEPQMAANAAKKKRPEEEVEEEMHLAFRGAANALSQVYTHAVAHQKASFVAGERRAMENAYRWLSSQHEAASENEIENRTEAPPASPQHPGPQPACNFPPANVHCNTFSFGNIAAALDSRMDETDQRRNAGISNALPCPLQQNFHSNHLSQSSGYCPVNSLPNGNGPRNNHSSQNQDFMHYNPSDAAVDMLYNGH</sequence>
<keyword evidence="3" id="KW-1185">Reference proteome</keyword>
<feature type="region of interest" description="Disordered" evidence="1">
    <location>
        <begin position="236"/>
        <end position="261"/>
    </location>
</feature>
<accession>A0ABC8YXF4</accession>
<gene>
    <name evidence="2" type="ORF">URODEC1_LOCUS39253</name>
</gene>
<dbReference type="PANTHER" id="PTHR33675">
    <property type="entry name" value="NUCLEAR RECEPTOR FAMILY 2 GROUP C PROTEIN"/>
    <property type="match status" value="1"/>
</dbReference>
<feature type="region of interest" description="Disordered" evidence="1">
    <location>
        <begin position="56"/>
        <end position="99"/>
    </location>
</feature>
<reference evidence="2" key="1">
    <citation type="submission" date="2024-10" db="EMBL/GenBank/DDBJ databases">
        <authorList>
            <person name="Ryan C."/>
        </authorList>
    </citation>
    <scope>NUCLEOTIDE SEQUENCE [LARGE SCALE GENOMIC DNA]</scope>
</reference>
<dbReference type="PANTHER" id="PTHR33675:SF6">
    <property type="entry name" value="OS01G0182500 PROTEIN"/>
    <property type="match status" value="1"/>
</dbReference>
<dbReference type="EMBL" id="OZ075127">
    <property type="protein sequence ID" value="CAL4952003.1"/>
    <property type="molecule type" value="Genomic_DNA"/>
</dbReference>
<dbReference type="AlphaFoldDB" id="A0ABC8YXF4"/>
<evidence type="ECO:0000256" key="1">
    <source>
        <dbReference type="SAM" id="MobiDB-lite"/>
    </source>
</evidence>
<feature type="region of interest" description="Disordered" evidence="1">
    <location>
        <begin position="147"/>
        <end position="173"/>
    </location>
</feature>
<evidence type="ECO:0000313" key="3">
    <source>
        <dbReference type="Proteomes" id="UP001497457"/>
    </source>
</evidence>
<feature type="compositionally biased region" description="Pro residues" evidence="1">
    <location>
        <begin position="61"/>
        <end position="76"/>
    </location>
</feature>
<proteinExistence type="predicted"/>
<evidence type="ECO:0000313" key="2">
    <source>
        <dbReference type="EMBL" id="CAL4952003.1"/>
    </source>
</evidence>
<name>A0ABC8YXF4_9POAL</name>